<name>A0A5N6N9J6_9ASTR</name>
<proteinExistence type="predicted"/>
<evidence type="ECO:0000313" key="1">
    <source>
        <dbReference type="EMBL" id="KAD4386001.1"/>
    </source>
</evidence>
<evidence type="ECO:0000313" key="2">
    <source>
        <dbReference type="Proteomes" id="UP000326396"/>
    </source>
</evidence>
<dbReference type="EMBL" id="SZYD01000013">
    <property type="protein sequence ID" value="KAD4386001.1"/>
    <property type="molecule type" value="Genomic_DNA"/>
</dbReference>
<dbReference type="Proteomes" id="UP000326396">
    <property type="component" value="Linkage Group LG3"/>
</dbReference>
<dbReference type="AlphaFoldDB" id="A0A5N6N9J6"/>
<organism evidence="1 2">
    <name type="scientific">Mikania micrantha</name>
    <name type="common">bitter vine</name>
    <dbReference type="NCBI Taxonomy" id="192012"/>
    <lineage>
        <taxon>Eukaryota</taxon>
        <taxon>Viridiplantae</taxon>
        <taxon>Streptophyta</taxon>
        <taxon>Embryophyta</taxon>
        <taxon>Tracheophyta</taxon>
        <taxon>Spermatophyta</taxon>
        <taxon>Magnoliopsida</taxon>
        <taxon>eudicotyledons</taxon>
        <taxon>Gunneridae</taxon>
        <taxon>Pentapetalae</taxon>
        <taxon>asterids</taxon>
        <taxon>campanulids</taxon>
        <taxon>Asterales</taxon>
        <taxon>Asteraceae</taxon>
        <taxon>Asteroideae</taxon>
        <taxon>Heliantheae alliance</taxon>
        <taxon>Eupatorieae</taxon>
        <taxon>Mikania</taxon>
    </lineage>
</organism>
<comment type="caution">
    <text evidence="1">The sequence shown here is derived from an EMBL/GenBank/DDBJ whole genome shotgun (WGS) entry which is preliminary data.</text>
</comment>
<keyword evidence="2" id="KW-1185">Reference proteome</keyword>
<reference evidence="1 2" key="1">
    <citation type="submission" date="2019-05" db="EMBL/GenBank/DDBJ databases">
        <title>Mikania micrantha, genome provides insights into the molecular mechanism of rapid growth.</title>
        <authorList>
            <person name="Liu B."/>
        </authorList>
    </citation>
    <scope>NUCLEOTIDE SEQUENCE [LARGE SCALE GENOMIC DNA]</scope>
    <source>
        <strain evidence="1">NLD-2019</strain>
        <tissue evidence="1">Leaf</tissue>
    </source>
</reference>
<accession>A0A5N6N9J6</accession>
<sequence>MRQRVEPIDSDVVTLQAMDDERRWQMVVKVRSRVFFNTMKAFDEEIVGVVMRQRVEPIDSDVVTVQAMGEERR</sequence>
<gene>
    <name evidence="1" type="ORF">E3N88_26170</name>
</gene>
<protein>
    <submittedName>
        <fullName evidence="1">Uncharacterized protein</fullName>
    </submittedName>
</protein>